<dbReference type="InterPro" id="IPR027417">
    <property type="entry name" value="P-loop_NTPase"/>
</dbReference>
<gene>
    <name evidence="3" type="ORF">FPL11_08445</name>
</gene>
<keyword evidence="1" id="KW-0175">Coiled coil</keyword>
<keyword evidence="2" id="KW-1133">Transmembrane helix</keyword>
<sequence length="1057" mass="116387">MRLTRLDIEQLPGVDPIRITDLAPGTNFILGPNAIGKSSLIRALHYLLAEARRTDPPALRLRAAFVDATHHWSVERDGPNQRWFCDGEAGEPPRLPAADALGSYWLRAETLIAPDEDDDLALEQRFRAALAGGIDLAQVRREANLQVPGFPKNQRRDWQAAIKHREATESHYRQLEQQRHGRAERVERLAAAREAQATLERFGQCQQLREAVDQRRALESHQAGFPPVLQALTGDEGAAVDGYDQAIAARHEQLRDIERRRRDQDAALAATGLAESRPERALISDARHRLEGLRTAEQDRRHAAENQAVAAATLTHACEALGAPVDSPPALAPASVDAIGEALRRYHDARNREDHDESPGQSARRGTRGLFAVAILSALMVAVAGALAAAPIPLIGGFLAAAAAAAAGWQSRPEPAARDTARAEATAQARSALETALADAGLEGLDYRDLGLARFLDLVRDCHRARGEHERESARVAEREQRVVSQQASLQRLLAPWVAEPGDDAEAVHSTLESLDGRLDRARECQRSLDELAREQERLQSELDERLTARAEIYRRADVEVGDRAGLAARLEAHERYIQTRRDLDQAQLLEQQLRTPLEAWPELIEWTLNAEAETIASAIEQRRETAAQLETLSREIADLDASLEQAGSDSALARALADEQALADALQRQRDHYLQTQLGDWLLRDIEADYRKRHEPGLLRDARERFEAFTHHQWSFELDSHYQAMARDLRNDRRHPLTALSSGTRMQLLLAARVAWARDQEGGGPTLPLVLDEALTHTDARRFAAVADNLESMAREEDRQILYLTARADDLALWEASVEPASHRIDLGALRQATDRAPTALPTVDLPQVPAPEGQSAEAYGERIAVPAVDPLADAGAIHIFHLLRDDLDGLHTLMERWQLATLGPLATWLATPAGAQASQTIAAGPSLGERISIARAWHSLAREGRSFPVDGAAIEASDVFSDTMQQRVTDQANQHNGDPVALLAALRGKAVKRLSPSLIEAFEEWLQANGYLDPRPPLDSAGLTRRLLDGLGHQADPRRIQTISAWLAAGTDGLV</sequence>
<organism evidence="3 4">
    <name type="scientific">Spiribacter aquaticus</name>
    <dbReference type="NCBI Taxonomy" id="1935996"/>
    <lineage>
        <taxon>Bacteria</taxon>
        <taxon>Pseudomonadati</taxon>
        <taxon>Pseudomonadota</taxon>
        <taxon>Gammaproteobacteria</taxon>
        <taxon>Chromatiales</taxon>
        <taxon>Ectothiorhodospiraceae</taxon>
        <taxon>Spiribacter</taxon>
    </lineage>
</organism>
<evidence type="ECO:0000256" key="1">
    <source>
        <dbReference type="SAM" id="Coils"/>
    </source>
</evidence>
<keyword evidence="4" id="KW-1185">Reference proteome</keyword>
<dbReference type="AlphaFoldDB" id="A0A557RHM5"/>
<dbReference type="RefSeq" id="WP_144348210.1">
    <property type="nucleotide sequence ID" value="NZ_VMKP01000003.1"/>
</dbReference>
<keyword evidence="2" id="KW-0472">Membrane</keyword>
<dbReference type="EMBL" id="VMKP01000003">
    <property type="protein sequence ID" value="TVO64667.1"/>
    <property type="molecule type" value="Genomic_DNA"/>
</dbReference>
<evidence type="ECO:0000313" key="3">
    <source>
        <dbReference type="EMBL" id="TVO64667.1"/>
    </source>
</evidence>
<evidence type="ECO:0000313" key="4">
    <source>
        <dbReference type="Proteomes" id="UP000316688"/>
    </source>
</evidence>
<feature type="coiled-coil region" evidence="1">
    <location>
        <begin position="522"/>
        <end position="552"/>
    </location>
</feature>
<dbReference type="PANTHER" id="PTHR41259">
    <property type="entry name" value="DOUBLE-STRAND BREAK REPAIR RAD50 ATPASE, PUTATIVE-RELATED"/>
    <property type="match status" value="1"/>
</dbReference>
<dbReference type="Gene3D" id="3.40.50.300">
    <property type="entry name" value="P-loop containing nucleotide triphosphate hydrolases"/>
    <property type="match status" value="2"/>
</dbReference>
<feature type="coiled-coil region" evidence="1">
    <location>
        <begin position="616"/>
        <end position="650"/>
    </location>
</feature>
<feature type="transmembrane region" description="Helical" evidence="2">
    <location>
        <begin position="370"/>
        <end position="390"/>
    </location>
</feature>
<name>A0A557RHM5_9GAMM</name>
<dbReference type="Proteomes" id="UP000316688">
    <property type="component" value="Unassembled WGS sequence"/>
</dbReference>
<dbReference type="PANTHER" id="PTHR41259:SF1">
    <property type="entry name" value="DOUBLE-STRAND BREAK REPAIR RAD50 ATPASE, PUTATIVE-RELATED"/>
    <property type="match status" value="1"/>
</dbReference>
<dbReference type="SUPFAM" id="SSF52540">
    <property type="entry name" value="P-loop containing nucleoside triphosphate hydrolases"/>
    <property type="match status" value="1"/>
</dbReference>
<keyword evidence="2" id="KW-0812">Transmembrane</keyword>
<evidence type="ECO:0000256" key="2">
    <source>
        <dbReference type="SAM" id="Phobius"/>
    </source>
</evidence>
<protein>
    <submittedName>
        <fullName evidence="3">Uncharacterized protein</fullName>
    </submittedName>
</protein>
<proteinExistence type="predicted"/>
<comment type="caution">
    <text evidence="3">The sequence shown here is derived from an EMBL/GenBank/DDBJ whole genome shotgun (WGS) entry which is preliminary data.</text>
</comment>
<reference evidence="3 4" key="1">
    <citation type="submission" date="2019-07" db="EMBL/GenBank/DDBJ databases">
        <title>Reclasification of Spiribacter aquaticus.</title>
        <authorList>
            <person name="Leon M.J."/>
            <person name="Sanchez-Porro C."/>
            <person name="Ventosa A."/>
        </authorList>
    </citation>
    <scope>NUCLEOTIDE SEQUENCE [LARGE SCALE GENOMIC DNA]</scope>
    <source>
        <strain evidence="3 4">SP30</strain>
    </source>
</reference>
<accession>A0A557RHM5</accession>